<keyword evidence="3" id="KW-0804">Transcription</keyword>
<keyword evidence="2" id="KW-0238">DNA-binding</keyword>
<accession>A0A560JMK7</accession>
<gene>
    <name evidence="6" type="ORF">FBZ95_106116</name>
</gene>
<evidence type="ECO:0000256" key="1">
    <source>
        <dbReference type="ARBA" id="ARBA00023015"/>
    </source>
</evidence>
<dbReference type="PROSITE" id="PS50042">
    <property type="entry name" value="CNMP_BINDING_3"/>
    <property type="match status" value="1"/>
</dbReference>
<dbReference type="InterPro" id="IPR018490">
    <property type="entry name" value="cNMP-bd_dom_sf"/>
</dbReference>
<dbReference type="SUPFAM" id="SSF51206">
    <property type="entry name" value="cAMP-binding domain-like"/>
    <property type="match status" value="1"/>
</dbReference>
<dbReference type="InterPro" id="IPR014710">
    <property type="entry name" value="RmlC-like_jellyroll"/>
</dbReference>
<dbReference type="EMBL" id="VITW01000006">
    <property type="protein sequence ID" value="TWB72401.1"/>
    <property type="molecule type" value="Genomic_DNA"/>
</dbReference>
<evidence type="ECO:0000259" key="4">
    <source>
        <dbReference type="PROSITE" id="PS50042"/>
    </source>
</evidence>
<dbReference type="SUPFAM" id="SSF46785">
    <property type="entry name" value="Winged helix' DNA-binding domain"/>
    <property type="match status" value="1"/>
</dbReference>
<dbReference type="PROSITE" id="PS51063">
    <property type="entry name" value="HTH_CRP_2"/>
    <property type="match status" value="1"/>
</dbReference>
<dbReference type="Pfam" id="PF00027">
    <property type="entry name" value="cNMP_binding"/>
    <property type="match status" value="1"/>
</dbReference>
<dbReference type="PANTHER" id="PTHR24567">
    <property type="entry name" value="CRP FAMILY TRANSCRIPTIONAL REGULATORY PROTEIN"/>
    <property type="match status" value="1"/>
</dbReference>
<dbReference type="InterPro" id="IPR036388">
    <property type="entry name" value="WH-like_DNA-bd_sf"/>
</dbReference>
<evidence type="ECO:0000313" key="6">
    <source>
        <dbReference type="EMBL" id="TWB72401.1"/>
    </source>
</evidence>
<feature type="domain" description="Cyclic nucleotide-binding" evidence="4">
    <location>
        <begin position="48"/>
        <end position="152"/>
    </location>
</feature>
<dbReference type="Gene3D" id="1.10.10.10">
    <property type="entry name" value="Winged helix-like DNA-binding domain superfamily/Winged helix DNA-binding domain"/>
    <property type="match status" value="1"/>
</dbReference>
<reference evidence="6 7" key="1">
    <citation type="submission" date="2019-06" db="EMBL/GenBank/DDBJ databases">
        <title>Genomic Encyclopedia of Type Strains, Phase IV (KMG-V): Genome sequencing to study the core and pangenomes of soil and plant-associated prokaryotes.</title>
        <authorList>
            <person name="Whitman W."/>
        </authorList>
    </citation>
    <scope>NUCLEOTIDE SEQUENCE [LARGE SCALE GENOMIC DNA]</scope>
    <source>
        <strain evidence="6 7">BR 10556</strain>
    </source>
</reference>
<feature type="domain" description="HTH crp-type" evidence="5">
    <location>
        <begin position="166"/>
        <end position="236"/>
    </location>
</feature>
<keyword evidence="1" id="KW-0805">Transcription regulation</keyword>
<organism evidence="6 7">
    <name type="scientific">Bradyrhizobium sacchari</name>
    <dbReference type="NCBI Taxonomy" id="1399419"/>
    <lineage>
        <taxon>Bacteria</taxon>
        <taxon>Pseudomonadati</taxon>
        <taxon>Pseudomonadota</taxon>
        <taxon>Alphaproteobacteria</taxon>
        <taxon>Hyphomicrobiales</taxon>
        <taxon>Nitrobacteraceae</taxon>
        <taxon>Bradyrhizobium</taxon>
    </lineage>
</organism>
<comment type="caution">
    <text evidence="6">The sequence shown here is derived from an EMBL/GenBank/DDBJ whole genome shotgun (WGS) entry which is preliminary data.</text>
</comment>
<dbReference type="InterPro" id="IPR012318">
    <property type="entry name" value="HTH_CRP"/>
</dbReference>
<dbReference type="GO" id="GO:0005829">
    <property type="term" value="C:cytosol"/>
    <property type="evidence" value="ECO:0007669"/>
    <property type="project" value="TreeGrafter"/>
</dbReference>
<protein>
    <submittedName>
        <fullName evidence="6">CRP-like cAMP-binding protein</fullName>
    </submittedName>
</protein>
<keyword evidence="7" id="KW-1185">Reference proteome</keyword>
<evidence type="ECO:0000313" key="7">
    <source>
        <dbReference type="Proteomes" id="UP000315914"/>
    </source>
</evidence>
<dbReference type="SMART" id="SM00100">
    <property type="entry name" value="cNMP"/>
    <property type="match status" value="1"/>
</dbReference>
<evidence type="ECO:0000256" key="2">
    <source>
        <dbReference type="ARBA" id="ARBA00023125"/>
    </source>
</evidence>
<dbReference type="CDD" id="cd00038">
    <property type="entry name" value="CAP_ED"/>
    <property type="match status" value="1"/>
</dbReference>
<evidence type="ECO:0000256" key="3">
    <source>
        <dbReference type="ARBA" id="ARBA00023163"/>
    </source>
</evidence>
<dbReference type="GO" id="GO:0003700">
    <property type="term" value="F:DNA-binding transcription factor activity"/>
    <property type="evidence" value="ECO:0007669"/>
    <property type="project" value="TreeGrafter"/>
</dbReference>
<evidence type="ECO:0000259" key="5">
    <source>
        <dbReference type="PROSITE" id="PS51063"/>
    </source>
</evidence>
<name>A0A560JMK7_9BRAD</name>
<dbReference type="InterPro" id="IPR000595">
    <property type="entry name" value="cNMP-bd_dom"/>
</dbReference>
<dbReference type="Gene3D" id="2.60.120.10">
    <property type="entry name" value="Jelly Rolls"/>
    <property type="match status" value="1"/>
</dbReference>
<proteinExistence type="predicted"/>
<dbReference type="Pfam" id="PF13545">
    <property type="entry name" value="HTH_Crp_2"/>
    <property type="match status" value="1"/>
</dbReference>
<dbReference type="Proteomes" id="UP000315914">
    <property type="component" value="Unassembled WGS sequence"/>
</dbReference>
<sequence>MLQRSIRTGCRHGAADFEVMISEDHLRRIAAWSRELAQAEIEVARAGITERSYGTGETVFMRGDTFDYWAGMVFGLARMGGVSRDGKETSLAGLTAGAWFGEGSVLKNEPRRYDVVALRSSRVALMERSAFMWLFENSVGFNRFLVRQLNERLGQFIGMLEVNRTLDATSRLARSIASLFNPILYPESTAHLEITQEEIGALSGMSRQNANRALNRLEKEGLLRLEYGGVTILNVERLRGYGD</sequence>
<dbReference type="InterPro" id="IPR050397">
    <property type="entry name" value="Env_Response_Regulators"/>
</dbReference>
<dbReference type="PANTHER" id="PTHR24567:SF68">
    <property type="entry name" value="DNA-BINDING TRANSCRIPTIONAL DUAL REGULATOR CRP"/>
    <property type="match status" value="1"/>
</dbReference>
<dbReference type="InterPro" id="IPR036390">
    <property type="entry name" value="WH_DNA-bd_sf"/>
</dbReference>
<dbReference type="SMART" id="SM00419">
    <property type="entry name" value="HTH_CRP"/>
    <property type="match status" value="1"/>
</dbReference>
<dbReference type="GO" id="GO:0003677">
    <property type="term" value="F:DNA binding"/>
    <property type="evidence" value="ECO:0007669"/>
    <property type="project" value="UniProtKB-KW"/>
</dbReference>
<dbReference type="AlphaFoldDB" id="A0A560JMK7"/>
<dbReference type="STRING" id="1399419.A5906_14870"/>